<evidence type="ECO:0000256" key="1">
    <source>
        <dbReference type="ARBA" id="ARBA00005434"/>
    </source>
</evidence>
<evidence type="ECO:0000256" key="2">
    <source>
        <dbReference type="ARBA" id="ARBA00021132"/>
    </source>
</evidence>
<feature type="repeat" description="WD" evidence="5">
    <location>
        <begin position="313"/>
        <end position="354"/>
    </location>
</feature>
<dbReference type="VEuPathDB" id="FungiDB:RO3G_07262"/>
<dbReference type="PROSITE" id="PS50082">
    <property type="entry name" value="WD_REPEATS_2"/>
    <property type="match status" value="2"/>
</dbReference>
<organism evidence="7 8">
    <name type="scientific">Rhizopus delemar (strain RA 99-880 / ATCC MYA-4621 / FGSC 9543 / NRRL 43880)</name>
    <name type="common">Mucormycosis agent</name>
    <name type="synonym">Rhizopus arrhizus var. delemar</name>
    <dbReference type="NCBI Taxonomy" id="246409"/>
    <lineage>
        <taxon>Eukaryota</taxon>
        <taxon>Fungi</taxon>
        <taxon>Fungi incertae sedis</taxon>
        <taxon>Mucoromycota</taxon>
        <taxon>Mucoromycotina</taxon>
        <taxon>Mucoromycetes</taxon>
        <taxon>Mucorales</taxon>
        <taxon>Mucorineae</taxon>
        <taxon>Rhizopodaceae</taxon>
        <taxon>Rhizopus</taxon>
    </lineage>
</organism>
<evidence type="ECO:0000313" key="8">
    <source>
        <dbReference type="Proteomes" id="UP000009138"/>
    </source>
</evidence>
<keyword evidence="6" id="KW-0238">DNA-binding</keyword>
<dbReference type="EMBL" id="CH476736">
    <property type="protein sequence ID" value="EIE82557.1"/>
    <property type="molecule type" value="Genomic_DNA"/>
</dbReference>
<dbReference type="OMA" id="FSWFELQ"/>
<proteinExistence type="inferred from homology"/>
<keyword evidence="4" id="KW-0677">Repeat</keyword>
<gene>
    <name evidence="7" type="ORF">RO3G_07262</name>
</gene>
<dbReference type="Proteomes" id="UP000009138">
    <property type="component" value="Unassembled WGS sequence"/>
</dbReference>
<evidence type="ECO:0000256" key="6">
    <source>
        <dbReference type="RuleBase" id="RU365004"/>
    </source>
</evidence>
<protein>
    <recommendedName>
        <fullName evidence="2 6">DNA damage-binding protein CMR1</fullName>
    </recommendedName>
</protein>
<reference evidence="7 8" key="1">
    <citation type="journal article" date="2009" name="PLoS Genet.">
        <title>Genomic analysis of the basal lineage fungus Rhizopus oryzae reveals a whole-genome duplication.</title>
        <authorList>
            <person name="Ma L.-J."/>
            <person name="Ibrahim A.S."/>
            <person name="Skory C."/>
            <person name="Grabherr M.G."/>
            <person name="Burger G."/>
            <person name="Butler M."/>
            <person name="Elias M."/>
            <person name="Idnurm A."/>
            <person name="Lang B.F."/>
            <person name="Sone T."/>
            <person name="Abe A."/>
            <person name="Calvo S.E."/>
            <person name="Corrochano L.M."/>
            <person name="Engels R."/>
            <person name="Fu J."/>
            <person name="Hansberg W."/>
            <person name="Kim J.-M."/>
            <person name="Kodira C.D."/>
            <person name="Koehrsen M.J."/>
            <person name="Liu B."/>
            <person name="Miranda-Saavedra D."/>
            <person name="O'Leary S."/>
            <person name="Ortiz-Castellanos L."/>
            <person name="Poulter R."/>
            <person name="Rodriguez-Romero J."/>
            <person name="Ruiz-Herrera J."/>
            <person name="Shen Y.-Q."/>
            <person name="Zeng Q."/>
            <person name="Galagan J."/>
            <person name="Birren B.W."/>
            <person name="Cuomo C.A."/>
            <person name="Wickes B.L."/>
        </authorList>
    </citation>
    <scope>NUCLEOTIDE SEQUENCE [LARGE SCALE GENOMIC DNA]</scope>
    <source>
        <strain evidence="8">RA 99-880 / ATCC MYA-4621 / FGSC 9543 / NRRL 43880</strain>
    </source>
</reference>
<dbReference type="PANTHER" id="PTHR14773">
    <property type="entry name" value="WD REPEAT-CONTAINING PROTEIN 76"/>
    <property type="match status" value="1"/>
</dbReference>
<dbReference type="InterPro" id="IPR036322">
    <property type="entry name" value="WD40_repeat_dom_sf"/>
</dbReference>
<evidence type="ECO:0000256" key="3">
    <source>
        <dbReference type="ARBA" id="ARBA00022574"/>
    </source>
</evidence>
<comment type="function">
    <text evidence="6">DNA-binding protein that binds to both single- and double-stranded DNA. Binds preferentially to UV-damaged DNA. May be involved in DNA-metabolic processes.</text>
</comment>
<dbReference type="RefSeq" id="XP_067517953.1">
    <property type="nucleotide sequence ID" value="XM_067661852.1"/>
</dbReference>
<keyword evidence="8" id="KW-1185">Reference proteome</keyword>
<dbReference type="SMART" id="SM00320">
    <property type="entry name" value="WD40"/>
    <property type="match status" value="3"/>
</dbReference>
<keyword evidence="3 5" id="KW-0853">WD repeat</keyword>
<feature type="repeat" description="WD" evidence="5">
    <location>
        <begin position="286"/>
        <end position="309"/>
    </location>
</feature>
<dbReference type="GO" id="GO:0006974">
    <property type="term" value="P:DNA damage response"/>
    <property type="evidence" value="ECO:0007669"/>
    <property type="project" value="UniProtKB-KW"/>
</dbReference>
<dbReference type="OrthoDB" id="9890280at2759"/>
<comment type="similarity">
    <text evidence="1 6">Belongs to the WD repeat DDB2/WDR76 family.</text>
</comment>
<keyword evidence="6" id="KW-0227">DNA damage</keyword>
<evidence type="ECO:0000256" key="4">
    <source>
        <dbReference type="ARBA" id="ARBA00022737"/>
    </source>
</evidence>
<sequence>MSDLSEYEKRRLENIKANKELLKAFDLPSLGIKRKLPTANNNNKKKYAPIKRVQQQPTRISARLRGKSPEKNVENVIEQDYKSRIVESLDEEDQERFLKLMKNTLDHSTKKTDQGVNDKAILDQLNELRIHHAWITLPASISFAVTRTRLIIHLRFHPSNTKLLGCAIDVEGNLGFWDIDGQDEEGDPVVYNYRPHTRTATDIKIDPQDHSKLYTCSYDGLVKTFDMNKAKFETLNMGSEQYPITSLDIQQDGHLIWFSTSDGEIGFVDKRKGGEPIIFQSREKKLLAAGSNDRTVTIWDTRRLKRNKKPLQSFEHGYSVTSCYWSPKGDALATSSYDDYIRIFQLDKRKDIKLKSTIPHNNHTGRWVTNFRARWNTNRCHGLEHQHLAIGNMNQTVDIYSGESGKEMTQLYDQDHITAIPSVAQFHPSTLKPTILTEKSEADRRVFVLVEVATQREILHVGGSSVHKEWYRWQAIEESKGRQAVTSVGFE</sequence>
<dbReference type="GeneID" id="93614233"/>
<dbReference type="InParanoid" id="I1C277"/>
<accession>I1C277</accession>
<dbReference type="InterPro" id="IPR001680">
    <property type="entry name" value="WD40_rpt"/>
</dbReference>
<dbReference type="GO" id="GO:2000001">
    <property type="term" value="P:regulation of DNA damage checkpoint"/>
    <property type="evidence" value="ECO:0007669"/>
    <property type="project" value="TreeGrafter"/>
</dbReference>
<dbReference type="FunCoup" id="I1C277">
    <property type="interactions" value="90"/>
</dbReference>
<evidence type="ECO:0000256" key="5">
    <source>
        <dbReference type="PROSITE-ProRule" id="PRU00221"/>
    </source>
</evidence>
<dbReference type="PANTHER" id="PTHR14773:SF0">
    <property type="entry name" value="WD REPEAT-CONTAINING PROTEIN 76"/>
    <property type="match status" value="1"/>
</dbReference>
<dbReference type="Gene3D" id="2.130.10.10">
    <property type="entry name" value="YVTN repeat-like/Quinoprotein amine dehydrogenase"/>
    <property type="match status" value="1"/>
</dbReference>
<dbReference type="SUPFAM" id="SSF50978">
    <property type="entry name" value="WD40 repeat-like"/>
    <property type="match status" value="1"/>
</dbReference>
<dbReference type="AlphaFoldDB" id="I1C277"/>
<dbReference type="STRING" id="246409.I1C277"/>
<dbReference type="InterPro" id="IPR050853">
    <property type="entry name" value="WD_repeat_DNA-damage-binding"/>
</dbReference>
<dbReference type="InterPro" id="IPR015943">
    <property type="entry name" value="WD40/YVTN_repeat-like_dom_sf"/>
</dbReference>
<dbReference type="eggNOG" id="KOG4328">
    <property type="taxonomic scope" value="Eukaryota"/>
</dbReference>
<dbReference type="Pfam" id="PF00400">
    <property type="entry name" value="WD40"/>
    <property type="match status" value="2"/>
</dbReference>
<name>I1C277_RHIO9</name>
<dbReference type="GO" id="GO:0003677">
    <property type="term" value="F:DNA binding"/>
    <property type="evidence" value="ECO:0007669"/>
    <property type="project" value="UniProtKB-UniRule"/>
</dbReference>
<dbReference type="GO" id="GO:0005634">
    <property type="term" value="C:nucleus"/>
    <property type="evidence" value="ECO:0007669"/>
    <property type="project" value="TreeGrafter"/>
</dbReference>
<evidence type="ECO:0000313" key="7">
    <source>
        <dbReference type="EMBL" id="EIE82557.1"/>
    </source>
</evidence>